<proteinExistence type="predicted"/>
<evidence type="ECO:0000259" key="7">
    <source>
        <dbReference type="SMART" id="SM00906"/>
    </source>
</evidence>
<reference evidence="8" key="1">
    <citation type="submission" date="2022-11" db="EMBL/GenBank/DDBJ databases">
        <authorList>
            <person name="Petersen C."/>
        </authorList>
    </citation>
    <scope>NUCLEOTIDE SEQUENCE</scope>
    <source>
        <strain evidence="8">IBT 30069</strain>
    </source>
</reference>
<feature type="domain" description="Xylanolytic transcriptional activator regulatory" evidence="7">
    <location>
        <begin position="190"/>
        <end position="262"/>
    </location>
</feature>
<dbReference type="GO" id="GO:0003700">
    <property type="term" value="F:DNA-binding transcription factor activity"/>
    <property type="evidence" value="ECO:0007669"/>
    <property type="project" value="InterPro"/>
</dbReference>
<dbReference type="EMBL" id="JAPQKH010000002">
    <property type="protein sequence ID" value="KAJ5113088.1"/>
    <property type="molecule type" value="Genomic_DNA"/>
</dbReference>
<evidence type="ECO:0000256" key="3">
    <source>
        <dbReference type="ARBA" id="ARBA00023125"/>
    </source>
</evidence>
<keyword evidence="9" id="KW-1185">Reference proteome</keyword>
<dbReference type="GO" id="GO:0003677">
    <property type="term" value="F:DNA binding"/>
    <property type="evidence" value="ECO:0007669"/>
    <property type="project" value="UniProtKB-KW"/>
</dbReference>
<evidence type="ECO:0000313" key="8">
    <source>
        <dbReference type="EMBL" id="KAJ5113088.1"/>
    </source>
</evidence>
<name>A0A9W9G709_9EURO</name>
<evidence type="ECO:0000313" key="9">
    <source>
        <dbReference type="Proteomes" id="UP001149165"/>
    </source>
</evidence>
<dbReference type="PANTHER" id="PTHR46910">
    <property type="entry name" value="TRANSCRIPTION FACTOR PDR1"/>
    <property type="match status" value="1"/>
</dbReference>
<dbReference type="InterPro" id="IPR007219">
    <property type="entry name" value="XnlR_reg_dom"/>
</dbReference>
<dbReference type="AlphaFoldDB" id="A0A9W9G709"/>
<reference evidence="8" key="2">
    <citation type="journal article" date="2023" name="IMA Fungus">
        <title>Comparative genomic study of the Penicillium genus elucidates a diverse pangenome and 15 lateral gene transfer events.</title>
        <authorList>
            <person name="Petersen C."/>
            <person name="Sorensen T."/>
            <person name="Nielsen M.R."/>
            <person name="Sondergaard T.E."/>
            <person name="Sorensen J.L."/>
            <person name="Fitzpatrick D.A."/>
            <person name="Frisvad J.C."/>
            <person name="Nielsen K.L."/>
        </authorList>
    </citation>
    <scope>NUCLEOTIDE SEQUENCE</scope>
    <source>
        <strain evidence="8">IBT 30069</strain>
    </source>
</reference>
<sequence>MAFEQTNANDAEKVDSEVYIGPSHSFSFLKETPVGIRRLAQPGDDSFVQGAISEIDKMSSRLRSSEVRTPIESSSRFHIPSKSAGYSLLGKFLEYAELGKPFFSFPSEDILRQVVFEPENVRERAWVVSFNYILLAAISTHDDEHEEKLRQNSQLALNDSRIFLEPSLANIQALALLAVHGEDYAAPNTSWMLLGHACRQAEALGLHIRSGKDTLNEWQHKLCLFWLLFTLDKSCALAFGRPAFLPLSVYQHVPLPDEQFMCKFSPHEKTQNSSFGSVVLKSTITLAKLMSDVLVVLSVGESGKSKEDIWSNLEGWFAATRVALTQAMEDEQASADAHQIREMKLGINSVNFQYLHILTLLLKGDRSSALRLSCAREAISILPSLVSNWGSVYNGVVWQLLYYPFTPFFVIFENIVQQPSQYTGYEDDLRLLATAVNYYAEMRSQMRLLSSLCSKLEHTTSVFFQLAQSHAGNLDREKAPKDKAPISQEEESVRPWDDLINMDLSDLNITPYLNWLPIDMSHTSQILETELQGPNPQPSHNSEECGPAHSEKPISGSTFDWFLWDDYYGSSNVGL</sequence>
<protein>
    <recommendedName>
        <fullName evidence="7">Xylanolytic transcriptional activator regulatory domain-containing protein</fullName>
    </recommendedName>
</protein>
<keyword evidence="4" id="KW-0804">Transcription</keyword>
<dbReference type="Proteomes" id="UP001149165">
    <property type="component" value="Unassembled WGS sequence"/>
</dbReference>
<feature type="compositionally biased region" description="Polar residues" evidence="6">
    <location>
        <begin position="530"/>
        <end position="540"/>
    </location>
</feature>
<evidence type="ECO:0000256" key="6">
    <source>
        <dbReference type="SAM" id="MobiDB-lite"/>
    </source>
</evidence>
<keyword evidence="5" id="KW-0539">Nucleus</keyword>
<evidence type="ECO:0000256" key="2">
    <source>
        <dbReference type="ARBA" id="ARBA00023015"/>
    </source>
</evidence>
<keyword evidence="3" id="KW-0238">DNA-binding</keyword>
<dbReference type="CDD" id="cd12148">
    <property type="entry name" value="fungal_TF_MHR"/>
    <property type="match status" value="1"/>
</dbReference>
<feature type="region of interest" description="Disordered" evidence="6">
    <location>
        <begin position="530"/>
        <end position="550"/>
    </location>
</feature>
<comment type="caution">
    <text evidence="8">The sequence shown here is derived from an EMBL/GenBank/DDBJ whole genome shotgun (WGS) entry which is preliminary data.</text>
</comment>
<organism evidence="8 9">
    <name type="scientific">Penicillium angulare</name>
    <dbReference type="NCBI Taxonomy" id="116970"/>
    <lineage>
        <taxon>Eukaryota</taxon>
        <taxon>Fungi</taxon>
        <taxon>Dikarya</taxon>
        <taxon>Ascomycota</taxon>
        <taxon>Pezizomycotina</taxon>
        <taxon>Eurotiomycetes</taxon>
        <taxon>Eurotiomycetidae</taxon>
        <taxon>Eurotiales</taxon>
        <taxon>Aspergillaceae</taxon>
        <taxon>Penicillium</taxon>
    </lineage>
</organism>
<gene>
    <name evidence="8" type="ORF">N7456_001622</name>
</gene>
<dbReference type="GO" id="GO:0005634">
    <property type="term" value="C:nucleus"/>
    <property type="evidence" value="ECO:0007669"/>
    <property type="project" value="UniProtKB-SubCell"/>
</dbReference>
<dbReference type="SMART" id="SM00906">
    <property type="entry name" value="Fungal_trans"/>
    <property type="match status" value="1"/>
</dbReference>
<keyword evidence="2" id="KW-0805">Transcription regulation</keyword>
<evidence type="ECO:0000256" key="4">
    <source>
        <dbReference type="ARBA" id="ARBA00023163"/>
    </source>
</evidence>
<dbReference type="Pfam" id="PF04082">
    <property type="entry name" value="Fungal_trans"/>
    <property type="match status" value="1"/>
</dbReference>
<accession>A0A9W9G709</accession>
<dbReference type="OrthoDB" id="103819at2759"/>
<comment type="subcellular location">
    <subcellularLocation>
        <location evidence="1">Nucleus</location>
    </subcellularLocation>
</comment>
<dbReference type="PANTHER" id="PTHR46910:SF37">
    <property type="entry name" value="ZN(II)2CYS6 TRANSCRIPTION FACTOR (EUROFUNG)"/>
    <property type="match status" value="1"/>
</dbReference>
<evidence type="ECO:0000256" key="5">
    <source>
        <dbReference type="ARBA" id="ARBA00023242"/>
    </source>
</evidence>
<dbReference type="GO" id="GO:0008270">
    <property type="term" value="F:zinc ion binding"/>
    <property type="evidence" value="ECO:0007669"/>
    <property type="project" value="InterPro"/>
</dbReference>
<evidence type="ECO:0000256" key="1">
    <source>
        <dbReference type="ARBA" id="ARBA00004123"/>
    </source>
</evidence>
<dbReference type="GO" id="GO:0006351">
    <property type="term" value="P:DNA-templated transcription"/>
    <property type="evidence" value="ECO:0007669"/>
    <property type="project" value="InterPro"/>
</dbReference>
<dbReference type="InterPro" id="IPR050987">
    <property type="entry name" value="AtrR-like"/>
</dbReference>